<dbReference type="SUPFAM" id="SSF47095">
    <property type="entry name" value="HMG-box"/>
    <property type="match status" value="2"/>
</dbReference>
<organism evidence="5 6">
    <name type="scientific">Globodera rostochiensis</name>
    <name type="common">Golden nematode worm</name>
    <name type="synonym">Heterodera rostochiensis</name>
    <dbReference type="NCBI Taxonomy" id="31243"/>
    <lineage>
        <taxon>Eukaryota</taxon>
        <taxon>Metazoa</taxon>
        <taxon>Ecdysozoa</taxon>
        <taxon>Nematoda</taxon>
        <taxon>Chromadorea</taxon>
        <taxon>Rhabditida</taxon>
        <taxon>Tylenchina</taxon>
        <taxon>Tylenchomorpha</taxon>
        <taxon>Tylenchoidea</taxon>
        <taxon>Heteroderidae</taxon>
        <taxon>Heteroderinae</taxon>
        <taxon>Globodera</taxon>
    </lineage>
</organism>
<dbReference type="Proteomes" id="UP000887572">
    <property type="component" value="Unplaced"/>
</dbReference>
<evidence type="ECO:0000256" key="1">
    <source>
        <dbReference type="ARBA" id="ARBA00023125"/>
    </source>
</evidence>
<dbReference type="InterPro" id="IPR050342">
    <property type="entry name" value="HMGB"/>
</dbReference>
<accession>A0A914GYB6</accession>
<dbReference type="AlphaFoldDB" id="A0A914GYB6"/>
<dbReference type="GO" id="GO:0005634">
    <property type="term" value="C:nucleus"/>
    <property type="evidence" value="ECO:0007669"/>
    <property type="project" value="UniProtKB-UniRule"/>
</dbReference>
<dbReference type="Pfam" id="PF09011">
    <property type="entry name" value="HMG_box_2"/>
    <property type="match status" value="1"/>
</dbReference>
<keyword evidence="1 2" id="KW-0238">DNA-binding</keyword>
<feature type="DNA-binding region" description="HMG box" evidence="2">
    <location>
        <begin position="47"/>
        <end position="110"/>
    </location>
</feature>
<feature type="compositionally biased region" description="Basic and acidic residues" evidence="3">
    <location>
        <begin position="224"/>
        <end position="245"/>
    </location>
</feature>
<evidence type="ECO:0000313" key="6">
    <source>
        <dbReference type="WBParaSite" id="Gr19_v10_g12276.t1"/>
    </source>
</evidence>
<proteinExistence type="predicted"/>
<feature type="region of interest" description="Disordered" evidence="3">
    <location>
        <begin position="224"/>
        <end position="264"/>
    </location>
</feature>
<keyword evidence="2" id="KW-0539">Nucleus</keyword>
<dbReference type="SMART" id="SM00398">
    <property type="entry name" value="HMG"/>
    <property type="match status" value="2"/>
</dbReference>
<dbReference type="InterPro" id="IPR036910">
    <property type="entry name" value="HMG_box_dom_sf"/>
</dbReference>
<feature type="domain" description="HMG box" evidence="4">
    <location>
        <begin position="145"/>
        <end position="214"/>
    </location>
</feature>
<dbReference type="GO" id="GO:0003677">
    <property type="term" value="F:DNA binding"/>
    <property type="evidence" value="ECO:0007669"/>
    <property type="project" value="UniProtKB-UniRule"/>
</dbReference>
<keyword evidence="5" id="KW-1185">Reference proteome</keyword>
<evidence type="ECO:0000259" key="4">
    <source>
        <dbReference type="PROSITE" id="PS50118"/>
    </source>
</evidence>
<name>A0A914GYB6_GLORO</name>
<dbReference type="PANTHER" id="PTHR48112">
    <property type="entry name" value="HIGH MOBILITY GROUP PROTEIN DSP1"/>
    <property type="match status" value="1"/>
</dbReference>
<reference evidence="6" key="1">
    <citation type="submission" date="2022-11" db="UniProtKB">
        <authorList>
            <consortium name="WormBaseParasite"/>
        </authorList>
    </citation>
    <scope>IDENTIFICATION</scope>
</reference>
<feature type="domain" description="HMG box" evidence="4">
    <location>
        <begin position="47"/>
        <end position="110"/>
    </location>
</feature>
<evidence type="ECO:0000256" key="3">
    <source>
        <dbReference type="SAM" id="MobiDB-lite"/>
    </source>
</evidence>
<evidence type="ECO:0000313" key="5">
    <source>
        <dbReference type="Proteomes" id="UP000887572"/>
    </source>
</evidence>
<dbReference type="PROSITE" id="PS50118">
    <property type="entry name" value="HMG_BOX_2"/>
    <property type="match status" value="2"/>
</dbReference>
<feature type="DNA-binding region" description="HMG box" evidence="2">
    <location>
        <begin position="145"/>
        <end position="214"/>
    </location>
</feature>
<sequence>MALCQKFGRLLIGAEARFLALTDITNFSTSLDQSPAPKQIHSRLPAGYNAPKPFALFTKDQRTGQSGGGTEMVKIVSTNWKSLSEDEKQNYFERAKKIGDELRNNFEKLTNEEKKDLWDKHREKRNKSRKMRMKLNEFYAETNRPKLPLTSFWVFKKERFEKQTEPIKTSDEWKKFFAETGRQWQQMTEAEKQPYVDQVQANFATYRVELAKWKQNHADKIKAWKEANKPKAKDALKEKHQKTEQEEREAEGYVENAAPKMTET</sequence>
<evidence type="ECO:0000256" key="2">
    <source>
        <dbReference type="PROSITE-ProRule" id="PRU00267"/>
    </source>
</evidence>
<dbReference type="Gene3D" id="1.10.30.10">
    <property type="entry name" value="High mobility group box domain"/>
    <property type="match status" value="2"/>
</dbReference>
<dbReference type="InterPro" id="IPR009071">
    <property type="entry name" value="HMG_box_dom"/>
</dbReference>
<protein>
    <submittedName>
        <fullName evidence="6">HMG box domain-containing protein</fullName>
    </submittedName>
</protein>
<dbReference type="WBParaSite" id="Gr19_v10_g12276.t1">
    <property type="protein sequence ID" value="Gr19_v10_g12276.t1"/>
    <property type="gene ID" value="Gr19_v10_g12276"/>
</dbReference>